<sequence>MGSSWEREQLSGIERWFETEDPDFARSLRDAVLPHHRQRGVLCLVADLAGTALFVASVVLASFPLLLASAAVVVTALAAHILWPPTSRL</sequence>
<accession>A0A9W6VGL3</accession>
<dbReference type="RefSeq" id="WP_285486754.1">
    <property type="nucleotide sequence ID" value="NZ_BSTI01000004.1"/>
</dbReference>
<evidence type="ECO:0000256" key="1">
    <source>
        <dbReference type="SAM" id="Phobius"/>
    </source>
</evidence>
<comment type="caution">
    <text evidence="2">The sequence shown here is derived from an EMBL/GenBank/DDBJ whole genome shotgun (WGS) entry which is preliminary data.</text>
</comment>
<keyword evidence="1" id="KW-1133">Transmembrane helix</keyword>
<organism evidence="2 3">
    <name type="scientific">Amycolatopsis taiwanensis</name>
    <dbReference type="NCBI Taxonomy" id="342230"/>
    <lineage>
        <taxon>Bacteria</taxon>
        <taxon>Bacillati</taxon>
        <taxon>Actinomycetota</taxon>
        <taxon>Actinomycetes</taxon>
        <taxon>Pseudonocardiales</taxon>
        <taxon>Pseudonocardiaceae</taxon>
        <taxon>Amycolatopsis</taxon>
    </lineage>
</organism>
<dbReference type="EMBL" id="BSTI01000004">
    <property type="protein sequence ID" value="GLY65616.1"/>
    <property type="molecule type" value="Genomic_DNA"/>
</dbReference>
<reference evidence="2" key="1">
    <citation type="submission" date="2023-03" db="EMBL/GenBank/DDBJ databases">
        <title>Amycolatopsis taiwanensis NBRC 103393.</title>
        <authorList>
            <person name="Ichikawa N."/>
            <person name="Sato H."/>
            <person name="Tonouchi N."/>
        </authorList>
    </citation>
    <scope>NUCLEOTIDE SEQUENCE</scope>
    <source>
        <strain evidence="2">NBRC 103393</strain>
    </source>
</reference>
<dbReference type="AlphaFoldDB" id="A0A9W6VGL3"/>
<keyword evidence="3" id="KW-1185">Reference proteome</keyword>
<feature type="transmembrane region" description="Helical" evidence="1">
    <location>
        <begin position="41"/>
        <end position="59"/>
    </location>
</feature>
<evidence type="ECO:0008006" key="4">
    <source>
        <dbReference type="Google" id="ProtNLM"/>
    </source>
</evidence>
<dbReference type="Pfam" id="PF11239">
    <property type="entry name" value="DUF3040"/>
    <property type="match status" value="1"/>
</dbReference>
<gene>
    <name evidence="2" type="ORF">Atai01_22350</name>
</gene>
<feature type="transmembrane region" description="Helical" evidence="1">
    <location>
        <begin position="65"/>
        <end position="83"/>
    </location>
</feature>
<evidence type="ECO:0000313" key="2">
    <source>
        <dbReference type="EMBL" id="GLY65616.1"/>
    </source>
</evidence>
<keyword evidence="1" id="KW-0812">Transmembrane</keyword>
<dbReference type="InterPro" id="IPR021401">
    <property type="entry name" value="DUF3040"/>
</dbReference>
<protein>
    <recommendedName>
        <fullName evidence="4">DUF3040 domain-containing protein</fullName>
    </recommendedName>
</protein>
<name>A0A9W6VGL3_9PSEU</name>
<proteinExistence type="predicted"/>
<evidence type="ECO:0000313" key="3">
    <source>
        <dbReference type="Proteomes" id="UP001165136"/>
    </source>
</evidence>
<dbReference type="Proteomes" id="UP001165136">
    <property type="component" value="Unassembled WGS sequence"/>
</dbReference>
<keyword evidence="1" id="KW-0472">Membrane</keyword>